<keyword evidence="5 12" id="KW-1133">Transmembrane helix</keyword>
<comment type="similarity">
    <text evidence="2">Belongs to the G-protein coupled receptor 1 family.</text>
</comment>
<evidence type="ECO:0000256" key="2">
    <source>
        <dbReference type="ARBA" id="ARBA00010663"/>
    </source>
</evidence>
<keyword evidence="4 12" id="KW-0812">Transmembrane</keyword>
<evidence type="ECO:0000256" key="4">
    <source>
        <dbReference type="ARBA" id="ARBA00022692"/>
    </source>
</evidence>
<feature type="transmembrane region" description="Helical" evidence="12">
    <location>
        <begin position="85"/>
        <end position="109"/>
    </location>
</feature>
<evidence type="ECO:0000259" key="13">
    <source>
        <dbReference type="PROSITE" id="PS50262"/>
    </source>
</evidence>
<organism evidence="14 15">
    <name type="scientific">Holothuria leucospilota</name>
    <name type="common">Black long sea cucumber</name>
    <name type="synonym">Mertensiothuria leucospilota</name>
    <dbReference type="NCBI Taxonomy" id="206669"/>
    <lineage>
        <taxon>Eukaryota</taxon>
        <taxon>Metazoa</taxon>
        <taxon>Echinodermata</taxon>
        <taxon>Eleutherozoa</taxon>
        <taxon>Echinozoa</taxon>
        <taxon>Holothuroidea</taxon>
        <taxon>Aspidochirotacea</taxon>
        <taxon>Aspidochirotida</taxon>
        <taxon>Holothuriidae</taxon>
        <taxon>Holothuria</taxon>
    </lineage>
</organism>
<keyword evidence="15" id="KW-1185">Reference proteome</keyword>
<dbReference type="InterPro" id="IPR000276">
    <property type="entry name" value="GPCR_Rhodpsn"/>
</dbReference>
<gene>
    <name evidence="14" type="ORF">HOLleu_30951</name>
</gene>
<evidence type="ECO:0000256" key="9">
    <source>
        <dbReference type="ARBA" id="ARBA00023170"/>
    </source>
</evidence>
<protein>
    <submittedName>
        <fullName evidence="14">Prokineticin receptor 1</fullName>
    </submittedName>
</protein>
<evidence type="ECO:0000256" key="8">
    <source>
        <dbReference type="ARBA" id="ARBA00023157"/>
    </source>
</evidence>
<keyword evidence="10" id="KW-0325">Glycoprotein</keyword>
<evidence type="ECO:0000256" key="7">
    <source>
        <dbReference type="ARBA" id="ARBA00023136"/>
    </source>
</evidence>
<reference evidence="14" key="1">
    <citation type="submission" date="2021-10" db="EMBL/GenBank/DDBJ databases">
        <title>Tropical sea cucumber genome reveals ecological adaptation and Cuvierian tubules defense mechanism.</title>
        <authorList>
            <person name="Chen T."/>
        </authorList>
    </citation>
    <scope>NUCLEOTIDE SEQUENCE</scope>
    <source>
        <strain evidence="14">Nanhai2018</strain>
        <tissue evidence="14">Muscle</tissue>
    </source>
</reference>
<evidence type="ECO:0000256" key="11">
    <source>
        <dbReference type="ARBA" id="ARBA00023224"/>
    </source>
</evidence>
<evidence type="ECO:0000256" key="3">
    <source>
        <dbReference type="ARBA" id="ARBA00022475"/>
    </source>
</evidence>
<dbReference type="EMBL" id="JAIZAY010000015">
    <property type="protein sequence ID" value="KAJ8028653.1"/>
    <property type="molecule type" value="Genomic_DNA"/>
</dbReference>
<dbReference type="SUPFAM" id="SSF81321">
    <property type="entry name" value="Family A G protein-coupled receptor-like"/>
    <property type="match status" value="1"/>
</dbReference>
<evidence type="ECO:0000256" key="12">
    <source>
        <dbReference type="SAM" id="Phobius"/>
    </source>
</evidence>
<dbReference type="AlphaFoldDB" id="A0A9Q1BL18"/>
<evidence type="ECO:0000256" key="10">
    <source>
        <dbReference type="ARBA" id="ARBA00023180"/>
    </source>
</evidence>
<keyword evidence="9 14" id="KW-0675">Receptor</keyword>
<dbReference type="PRINTS" id="PR01012">
    <property type="entry name" value="NRPEPTIDEYR"/>
</dbReference>
<keyword evidence="8" id="KW-1015">Disulfide bond</keyword>
<sequence length="191" mass="21603">MSLNDTSAPDGSLFSYAPYSSYDSFSDYDRSANGSCPEYLPGTLGMRTFLGVTFSLVFLVCGMGDTLLCYLIVTQQRLRTVTNLLIVNLAASDALVALFCVPLNLVYYEKQEWIWGEFMCPFVGTLKDVSFYVSTNTLLVIAVDESVNILFCKRNVGWKCSLEREMDLIWVYPIHCQRDSCQKLNQREQAI</sequence>
<dbReference type="Proteomes" id="UP001152320">
    <property type="component" value="Chromosome 15"/>
</dbReference>
<feature type="domain" description="G-protein coupled receptors family 1 profile" evidence="13">
    <location>
        <begin position="64"/>
        <end position="191"/>
    </location>
</feature>
<dbReference type="OrthoDB" id="10053194at2759"/>
<evidence type="ECO:0000256" key="6">
    <source>
        <dbReference type="ARBA" id="ARBA00023040"/>
    </source>
</evidence>
<dbReference type="Pfam" id="PF00001">
    <property type="entry name" value="7tm_1"/>
    <property type="match status" value="1"/>
</dbReference>
<feature type="transmembrane region" description="Helical" evidence="12">
    <location>
        <begin position="129"/>
        <end position="151"/>
    </location>
</feature>
<keyword evidence="11" id="KW-0807">Transducer</keyword>
<dbReference type="InterPro" id="IPR000611">
    <property type="entry name" value="NPY_rcpt"/>
</dbReference>
<dbReference type="GO" id="GO:0004983">
    <property type="term" value="F:neuropeptide Y receptor activity"/>
    <property type="evidence" value="ECO:0007669"/>
    <property type="project" value="InterPro"/>
</dbReference>
<name>A0A9Q1BL18_HOLLE</name>
<accession>A0A9Q1BL18</accession>
<dbReference type="PANTHER" id="PTHR24238:SF74">
    <property type="entry name" value="PROKINETICIN RECEPTOR 2"/>
    <property type="match status" value="1"/>
</dbReference>
<comment type="caution">
    <text evidence="14">The sequence shown here is derived from an EMBL/GenBank/DDBJ whole genome shotgun (WGS) entry which is preliminary data.</text>
</comment>
<keyword evidence="7 12" id="KW-0472">Membrane</keyword>
<dbReference type="Gene3D" id="1.20.1070.10">
    <property type="entry name" value="Rhodopsin 7-helix transmembrane proteins"/>
    <property type="match status" value="1"/>
</dbReference>
<keyword evidence="6" id="KW-0297">G-protein coupled receptor</keyword>
<dbReference type="InterPro" id="IPR017452">
    <property type="entry name" value="GPCR_Rhodpsn_7TM"/>
</dbReference>
<dbReference type="PRINTS" id="PR00237">
    <property type="entry name" value="GPCRRHODOPSN"/>
</dbReference>
<evidence type="ECO:0000256" key="5">
    <source>
        <dbReference type="ARBA" id="ARBA00022989"/>
    </source>
</evidence>
<evidence type="ECO:0000256" key="1">
    <source>
        <dbReference type="ARBA" id="ARBA00004651"/>
    </source>
</evidence>
<comment type="subcellular location">
    <subcellularLocation>
        <location evidence="1">Cell membrane</location>
        <topology evidence="1">Multi-pass membrane protein</topology>
    </subcellularLocation>
</comment>
<dbReference type="PANTHER" id="PTHR24238">
    <property type="entry name" value="G-PROTEIN COUPLED RECEPTOR"/>
    <property type="match status" value="1"/>
</dbReference>
<evidence type="ECO:0000313" key="14">
    <source>
        <dbReference type="EMBL" id="KAJ8028653.1"/>
    </source>
</evidence>
<keyword evidence="3" id="KW-1003">Cell membrane</keyword>
<proteinExistence type="inferred from homology"/>
<dbReference type="GO" id="GO:0005886">
    <property type="term" value="C:plasma membrane"/>
    <property type="evidence" value="ECO:0007669"/>
    <property type="project" value="UniProtKB-SubCell"/>
</dbReference>
<feature type="transmembrane region" description="Helical" evidence="12">
    <location>
        <begin position="49"/>
        <end position="73"/>
    </location>
</feature>
<dbReference type="PROSITE" id="PS50262">
    <property type="entry name" value="G_PROTEIN_RECEP_F1_2"/>
    <property type="match status" value="1"/>
</dbReference>
<evidence type="ECO:0000313" key="15">
    <source>
        <dbReference type="Proteomes" id="UP001152320"/>
    </source>
</evidence>